<dbReference type="Proteomes" id="UP000095743">
    <property type="component" value="Chromosome"/>
</dbReference>
<gene>
    <name evidence="2" type="ORF">Gferi_23355</name>
</gene>
<sequence>MARKELIVKSYIVRDGERTLISSLPEEEQKKIASALKDKFMLSLGYVPEDTEKEQEKPEMLKTSTTY</sequence>
<organism evidence="2 3">
    <name type="scientific">Geosporobacter ferrireducens</name>
    <dbReference type="NCBI Taxonomy" id="1424294"/>
    <lineage>
        <taxon>Bacteria</taxon>
        <taxon>Bacillati</taxon>
        <taxon>Bacillota</taxon>
        <taxon>Clostridia</taxon>
        <taxon>Peptostreptococcales</taxon>
        <taxon>Thermotaleaceae</taxon>
        <taxon>Geosporobacter</taxon>
    </lineage>
</organism>
<name>A0A1D8GMU1_9FIRM</name>
<proteinExistence type="predicted"/>
<keyword evidence="3" id="KW-1185">Reference proteome</keyword>
<dbReference type="RefSeq" id="WP_069980535.1">
    <property type="nucleotide sequence ID" value="NZ_CP017269.1"/>
</dbReference>
<dbReference type="AlphaFoldDB" id="A0A1D8GMU1"/>
<dbReference type="EMBL" id="CP017269">
    <property type="protein sequence ID" value="AOT72220.1"/>
    <property type="molecule type" value="Genomic_DNA"/>
</dbReference>
<protein>
    <submittedName>
        <fullName evidence="2">Uncharacterized protein</fullName>
    </submittedName>
</protein>
<evidence type="ECO:0000313" key="2">
    <source>
        <dbReference type="EMBL" id="AOT72220.1"/>
    </source>
</evidence>
<reference evidence="2 3" key="1">
    <citation type="submission" date="2016-09" db="EMBL/GenBank/DDBJ databases">
        <title>Genomic analysis reveals versatility of anaerobic energy metabolism of Geosporobacter ferrireducens IRF9 of phylum Firmicutes.</title>
        <authorList>
            <person name="Kim S.-J."/>
        </authorList>
    </citation>
    <scope>NUCLEOTIDE SEQUENCE [LARGE SCALE GENOMIC DNA]</scope>
    <source>
        <strain evidence="2 3">IRF9</strain>
    </source>
</reference>
<evidence type="ECO:0000313" key="3">
    <source>
        <dbReference type="Proteomes" id="UP000095743"/>
    </source>
</evidence>
<dbReference type="KEGG" id="gfe:Gferi_23355"/>
<feature type="region of interest" description="Disordered" evidence="1">
    <location>
        <begin position="47"/>
        <end position="67"/>
    </location>
</feature>
<accession>A0A1D8GMU1</accession>
<evidence type="ECO:0000256" key="1">
    <source>
        <dbReference type="SAM" id="MobiDB-lite"/>
    </source>
</evidence>